<evidence type="ECO:0000313" key="2">
    <source>
        <dbReference type="Proteomes" id="UP000718793"/>
    </source>
</evidence>
<proteinExistence type="predicted"/>
<evidence type="ECO:0000313" key="1">
    <source>
        <dbReference type="EMBL" id="MBU4692263.1"/>
    </source>
</evidence>
<dbReference type="EMBL" id="JAHMHH010000001">
    <property type="protein sequence ID" value="MBU4692263.1"/>
    <property type="molecule type" value="Genomic_DNA"/>
</dbReference>
<keyword evidence="2" id="KW-1185">Reference proteome</keyword>
<dbReference type="Proteomes" id="UP000718793">
    <property type="component" value="Unassembled WGS sequence"/>
</dbReference>
<organism evidence="1 2">
    <name type="scientific">Mycoplasma zalophi</name>
    <dbReference type="NCBI Taxonomy" id="191287"/>
    <lineage>
        <taxon>Bacteria</taxon>
        <taxon>Bacillati</taxon>
        <taxon>Mycoplasmatota</taxon>
        <taxon>Mollicutes</taxon>
        <taxon>Mycoplasmataceae</taxon>
        <taxon>Mycoplasma</taxon>
    </lineage>
</organism>
<protein>
    <submittedName>
        <fullName evidence="1">Uncharacterized protein</fullName>
    </submittedName>
</protein>
<name>A0ABS6DPT4_9MOLU</name>
<dbReference type="RefSeq" id="WP_216488680.1">
    <property type="nucleotide sequence ID" value="NZ_JAHMHH010000001.1"/>
</dbReference>
<sequence>MSNRQRTLLGVKKTTESSDIIEFDNYLLLNQIEDDLDKFTIYNEILPLLEKTKNDGKQIFVVTHITNIGTLLEGNPIAIELRNDELKIKSYVLKITRE</sequence>
<reference evidence="1" key="1">
    <citation type="submission" date="2021-06" db="EMBL/GenBank/DDBJ databases">
        <title>Novel Mycoplasma species detected in California sea lions (Zalophus californianus) from the USA.</title>
        <authorList>
            <person name="Volokhov D.V."/>
            <person name="Furtak V.A."/>
            <person name="Zagorodnyaya T.A."/>
        </authorList>
    </citation>
    <scope>NUCLEOTIDE SEQUENCE [LARGE SCALE GENOMIC DNA]</scope>
    <source>
        <strain evidence="1">CSL 5346</strain>
    </source>
</reference>
<comment type="caution">
    <text evidence="1">The sequence shown here is derived from an EMBL/GenBank/DDBJ whole genome shotgun (WGS) entry which is preliminary data.</text>
</comment>
<accession>A0ABS6DPT4</accession>
<gene>
    <name evidence="1" type="ORF">KQ875_01465</name>
</gene>